<name>A0A9E7MQI4_9CAUD</name>
<evidence type="ECO:0000313" key="2">
    <source>
        <dbReference type="Proteomes" id="UP001057221"/>
    </source>
</evidence>
<keyword evidence="2" id="KW-1185">Reference proteome</keyword>
<accession>A0A9E7MQI4</accession>
<sequence length="199" mass="22559">MHDLSPPKYDAIGWVARGVGKALLPLVPPEWIANLKREQLDYVRQQRPHMRHRLWESEVNMGQAFGEVQVISANGEIGFHRDQGFPRYGYLLILRASGYNVTGPRVWRGLDAPHLAGDLICLKQQTHLHALTQCGSERQDSRHLAADWGGVWADRPQRLWIAATLSTSEFLTPEAAVSRYREALSGIPINRFKKNDVEC</sequence>
<organism evidence="1 2">
    <name type="scientific">Brevundimonas phage vB_BpoS-Domovoi</name>
    <dbReference type="NCBI Taxonomy" id="2948598"/>
    <lineage>
        <taxon>Viruses</taxon>
        <taxon>Duplodnaviria</taxon>
        <taxon>Heunggongvirae</taxon>
        <taxon>Uroviricota</taxon>
        <taxon>Caudoviricetes</taxon>
        <taxon>Jeanschmidtviridae</taxon>
        <taxon>Marchewkavirus</taxon>
        <taxon>Marchewkavirus domovoi</taxon>
    </lineage>
</organism>
<evidence type="ECO:0000313" key="1">
    <source>
        <dbReference type="EMBL" id="USN14700.1"/>
    </source>
</evidence>
<protein>
    <submittedName>
        <fullName evidence="1">Uncharacterized protein</fullName>
    </submittedName>
</protein>
<gene>
    <name evidence="1" type="ORF">DOMOVOI_02260</name>
</gene>
<dbReference type="Proteomes" id="UP001057221">
    <property type="component" value="Segment"/>
</dbReference>
<dbReference type="EMBL" id="ON529855">
    <property type="protein sequence ID" value="USN14700.1"/>
    <property type="molecule type" value="Genomic_DNA"/>
</dbReference>
<proteinExistence type="predicted"/>
<reference evidence="1 2" key="1">
    <citation type="submission" date="2022-05" db="EMBL/GenBank/DDBJ databases">
        <authorList>
            <person name="Friedrich I."/>
            <person name="Poehlein A."/>
            <person name="Schneider D."/>
            <person name="Hertel R."/>
            <person name="Daniel R."/>
        </authorList>
    </citation>
    <scope>NUCLEOTIDE SEQUENCE [LARGE SCALE GENOMIC DNA]</scope>
</reference>